<evidence type="ECO:0000313" key="2">
    <source>
        <dbReference type="EMBL" id="PIS39667.1"/>
    </source>
</evidence>
<dbReference type="InterPro" id="IPR002731">
    <property type="entry name" value="ATPase_BadF"/>
</dbReference>
<evidence type="ECO:0000259" key="1">
    <source>
        <dbReference type="Pfam" id="PF01869"/>
    </source>
</evidence>
<dbReference type="InterPro" id="IPR052519">
    <property type="entry name" value="Euk-type_GlcNAc_Kinase"/>
</dbReference>
<dbReference type="PANTHER" id="PTHR43190">
    <property type="entry name" value="N-ACETYL-D-GLUCOSAMINE KINASE"/>
    <property type="match status" value="1"/>
</dbReference>
<dbReference type="Pfam" id="PF01869">
    <property type="entry name" value="BcrAD_BadFG"/>
    <property type="match status" value="1"/>
</dbReference>
<reference evidence="3" key="1">
    <citation type="submission" date="2017-09" db="EMBL/GenBank/DDBJ databases">
        <title>Depth-based differentiation of microbial function through sediment-hosted aquifers and enrichment of novel symbionts in the deep terrestrial subsurface.</title>
        <authorList>
            <person name="Probst A.J."/>
            <person name="Ladd B."/>
            <person name="Jarett J.K."/>
            <person name="Geller-Mcgrath D.E."/>
            <person name="Sieber C.M.K."/>
            <person name="Emerson J.B."/>
            <person name="Anantharaman K."/>
            <person name="Thomas B.C."/>
            <person name="Malmstrom R."/>
            <person name="Stieglmeier M."/>
            <person name="Klingl A."/>
            <person name="Woyke T."/>
            <person name="Ryan C.M."/>
            <person name="Banfield J.F."/>
        </authorList>
    </citation>
    <scope>NUCLEOTIDE SEQUENCE [LARGE SCALE GENOMIC DNA]</scope>
</reference>
<dbReference type="EMBL" id="PEYD01000012">
    <property type="protein sequence ID" value="PIS39667.1"/>
    <property type="molecule type" value="Genomic_DNA"/>
</dbReference>
<dbReference type="CDD" id="cd24007">
    <property type="entry name" value="ASKHA_NBD_eukNAGK-like"/>
    <property type="match status" value="1"/>
</dbReference>
<protein>
    <recommendedName>
        <fullName evidence="1">ATPase BadF/BadG/BcrA/BcrD type domain-containing protein</fullName>
    </recommendedName>
</protein>
<dbReference type="AlphaFoldDB" id="A0A2H0YMD8"/>
<gene>
    <name evidence="2" type="ORF">COT33_00805</name>
</gene>
<dbReference type="SUPFAM" id="SSF53067">
    <property type="entry name" value="Actin-like ATPase domain"/>
    <property type="match status" value="2"/>
</dbReference>
<feature type="domain" description="ATPase BadF/BadG/BcrA/BcrD type" evidence="1">
    <location>
        <begin position="12"/>
        <end position="313"/>
    </location>
</feature>
<dbReference type="InterPro" id="IPR043129">
    <property type="entry name" value="ATPase_NBD"/>
</dbReference>
<name>A0A2H0YMD8_9BACT</name>
<dbReference type="Gene3D" id="3.30.420.40">
    <property type="match status" value="2"/>
</dbReference>
<evidence type="ECO:0000313" key="3">
    <source>
        <dbReference type="Proteomes" id="UP000230088"/>
    </source>
</evidence>
<accession>A0A2H0YMD8</accession>
<organism evidence="2 3">
    <name type="scientific">Candidatus Nealsonbacteria bacterium CG08_land_8_20_14_0_20_38_20</name>
    <dbReference type="NCBI Taxonomy" id="1974705"/>
    <lineage>
        <taxon>Bacteria</taxon>
        <taxon>Candidatus Nealsoniibacteriota</taxon>
    </lineage>
</organism>
<comment type="caution">
    <text evidence="2">The sequence shown here is derived from an EMBL/GenBank/DDBJ whole genome shotgun (WGS) entry which is preliminary data.</text>
</comment>
<dbReference type="PANTHER" id="PTHR43190:SF3">
    <property type="entry name" value="N-ACETYL-D-GLUCOSAMINE KINASE"/>
    <property type="match status" value="1"/>
</dbReference>
<sequence>MRKNQKIGGYVIGVDGGGAKTFAALADLEGKIIKLAKTGSSSPRNLGIKKAIDNLALAIKRVLPRNKNIKILATFLGLPTLEEEFRFKKHLIKKELLKHKEISPIFKGKVIISSDQLAGFRSGTDRKDGICLIAGSGQVVHGWFNKNEAKVSGWGYLTERGSAFWVGQKGLEAIWQELDGSGHKTLITKLVFKKLKIKNQEDLLKKVYSKKQIETLCSFSILVDKAARKGDRVAKKILVSAGKELSKMTISVIKKLIPPFTKKKAGPPLVLIGGMFKSKILLETVKKEIKKFSSQTEIILPKVIPAIGAVKLAIEEIKK</sequence>
<dbReference type="Proteomes" id="UP000230088">
    <property type="component" value="Unassembled WGS sequence"/>
</dbReference>
<proteinExistence type="predicted"/>